<comment type="caution">
    <text evidence="2">The sequence shown here is derived from an EMBL/GenBank/DDBJ whole genome shotgun (WGS) entry which is preliminary data.</text>
</comment>
<accession>A0A8H5XW16</accession>
<proteinExistence type="predicted"/>
<feature type="chain" id="PRO_5034457863" evidence="1">
    <location>
        <begin position="18"/>
        <end position="170"/>
    </location>
</feature>
<dbReference type="AlphaFoldDB" id="A0A8H5XW16"/>
<sequence>MLFQNILIAASIGLAAASQSSGQGCGRKIAPCPEDTTCKPILDNCKDLNKCSGMCYFKNQYQTCGGFRATPPPPCKKGTHCVDDPRTPGDCGMACDKPGICAPKKPHTCGGIIGKECPKGLYCYDDPSDDWSSFEGTLMHDPTHIIYDGRKCIDEYSGLWKGWADNFMHD</sequence>
<organism evidence="2 3">
    <name type="scientific">Fusarium globosum</name>
    <dbReference type="NCBI Taxonomy" id="78864"/>
    <lineage>
        <taxon>Eukaryota</taxon>
        <taxon>Fungi</taxon>
        <taxon>Dikarya</taxon>
        <taxon>Ascomycota</taxon>
        <taxon>Pezizomycotina</taxon>
        <taxon>Sordariomycetes</taxon>
        <taxon>Hypocreomycetidae</taxon>
        <taxon>Hypocreales</taxon>
        <taxon>Nectriaceae</taxon>
        <taxon>Fusarium</taxon>
        <taxon>Fusarium fujikuroi species complex</taxon>
    </lineage>
</organism>
<protein>
    <submittedName>
        <fullName evidence="2">Ase inhibitor kazal</fullName>
    </submittedName>
</protein>
<gene>
    <name evidence="2" type="ORF">FGLOB1_10682</name>
</gene>
<feature type="signal peptide" evidence="1">
    <location>
        <begin position="1"/>
        <end position="17"/>
    </location>
</feature>
<name>A0A8H5XW16_9HYPO</name>
<evidence type="ECO:0000256" key="1">
    <source>
        <dbReference type="SAM" id="SignalP"/>
    </source>
</evidence>
<dbReference type="Proteomes" id="UP000532311">
    <property type="component" value="Unassembled WGS sequence"/>
</dbReference>
<evidence type="ECO:0000313" key="2">
    <source>
        <dbReference type="EMBL" id="KAF5700621.1"/>
    </source>
</evidence>
<keyword evidence="3" id="KW-1185">Reference proteome</keyword>
<dbReference type="EMBL" id="JAAQPF010000518">
    <property type="protein sequence ID" value="KAF5700621.1"/>
    <property type="molecule type" value="Genomic_DNA"/>
</dbReference>
<reference evidence="2 3" key="1">
    <citation type="submission" date="2020-05" db="EMBL/GenBank/DDBJ databases">
        <title>Identification and distribution of gene clusters putatively required for synthesis of sphingolipid metabolism inhibitors in phylogenetically diverse species of the filamentous fungus Fusarium.</title>
        <authorList>
            <person name="Kim H.-S."/>
            <person name="Busman M."/>
            <person name="Brown D.W."/>
            <person name="Divon H."/>
            <person name="Uhlig S."/>
            <person name="Proctor R.H."/>
        </authorList>
    </citation>
    <scope>NUCLEOTIDE SEQUENCE [LARGE SCALE GENOMIC DNA]</scope>
    <source>
        <strain evidence="2 3">NRRL 26131</strain>
    </source>
</reference>
<keyword evidence="1" id="KW-0732">Signal</keyword>
<evidence type="ECO:0000313" key="3">
    <source>
        <dbReference type="Proteomes" id="UP000532311"/>
    </source>
</evidence>